<organism evidence="1 2">
    <name type="scientific">Domibacillus aminovorans</name>
    <dbReference type="NCBI Taxonomy" id="29332"/>
    <lineage>
        <taxon>Bacteria</taxon>
        <taxon>Bacillati</taxon>
        <taxon>Bacillota</taxon>
        <taxon>Bacilli</taxon>
        <taxon>Bacillales</taxon>
        <taxon>Bacillaceae</taxon>
        <taxon>Domibacillus</taxon>
    </lineage>
</organism>
<dbReference type="AlphaFoldDB" id="A0A177L455"/>
<comment type="caution">
    <text evidence="1">The sequence shown here is derived from an EMBL/GenBank/DDBJ whole genome shotgun (WGS) entry which is preliminary data.</text>
</comment>
<dbReference type="EMBL" id="LQWY01000042">
    <property type="protein sequence ID" value="OAH60333.1"/>
    <property type="molecule type" value="Genomic_DNA"/>
</dbReference>
<keyword evidence="2" id="KW-1185">Reference proteome</keyword>
<proteinExistence type="predicted"/>
<dbReference type="Proteomes" id="UP000076935">
    <property type="component" value="Unassembled WGS sequence"/>
</dbReference>
<reference evidence="1 2" key="1">
    <citation type="submission" date="2016-01" db="EMBL/GenBank/DDBJ databases">
        <title>Investigation of taxonomic status of Bacillus aminovorans.</title>
        <authorList>
            <person name="Verma A."/>
            <person name="Pal Y."/>
            <person name="Krishnamurthi S."/>
        </authorList>
    </citation>
    <scope>NUCLEOTIDE SEQUENCE [LARGE SCALE GENOMIC DNA]</scope>
    <source>
        <strain evidence="1 2">DSM 1314</strain>
    </source>
</reference>
<gene>
    <name evidence="1" type="ORF">AWH49_17110</name>
</gene>
<protein>
    <submittedName>
        <fullName evidence="1">Uncharacterized protein</fullName>
    </submittedName>
</protein>
<accession>A0A177L455</accession>
<name>A0A177L455_9BACI</name>
<evidence type="ECO:0000313" key="1">
    <source>
        <dbReference type="EMBL" id="OAH60333.1"/>
    </source>
</evidence>
<sequence length="91" mass="10739">MKTFFIIGRLKWRLKFSQDKLKKKGYTAMTITYPHIEESNLTHYISPKGEYQLFQNEDHYAQEMRGWELSSTKNVKKPISGFVKLEGCFGD</sequence>
<evidence type="ECO:0000313" key="2">
    <source>
        <dbReference type="Proteomes" id="UP000076935"/>
    </source>
</evidence>
<dbReference type="STRING" id="29332.AWH48_17100"/>